<name>A0A0M3I492_ASCLU</name>
<feature type="compositionally biased region" description="Polar residues" evidence="1">
    <location>
        <begin position="151"/>
        <end position="160"/>
    </location>
</feature>
<reference evidence="4" key="1">
    <citation type="submission" date="2017-02" db="UniProtKB">
        <authorList>
            <consortium name="WormBaseParasite"/>
        </authorList>
    </citation>
    <scope>IDENTIFICATION</scope>
</reference>
<proteinExistence type="predicted"/>
<evidence type="ECO:0000256" key="2">
    <source>
        <dbReference type="SAM" id="SignalP"/>
    </source>
</evidence>
<dbReference type="WBParaSite" id="ALUE_0001156401-mRNA-1">
    <property type="protein sequence ID" value="ALUE_0001156401-mRNA-1"/>
    <property type="gene ID" value="ALUE_0001156401"/>
</dbReference>
<keyword evidence="3" id="KW-1185">Reference proteome</keyword>
<sequence length="472" mass="53684">MIVVGLTLLIEMVIADTTHRRWQQIAFPSDPIYSAWYQVPKPGNSSLPNSQDRSSNANDRHHNGYDAASPDSTGINKPEARSAEVNIANPVSIRIFSVLQRNFESILSKYHILLLRKNASTKMSVTSLPQWVTLPLKKGHGSTSQGSQSTKIPTQWPTTSYTSERPWIRKITAPPPSRFLCKHSPREGQHLLDRETGSSFDFDAWMTLFSAMKNATEETDEETQQRNAWRNFESMLSRYHILLLRKNVTSTKMSVTSLPQWVTLPLKKGYGSTSQGSQSTKIPTQWPTTSYSSERPWIRKITAPPPSRFLCKHSPREGQHLLDRETGSPFDFDAWMTLFAAMKNATEETDGETQQRNAWIPTQWPTTSYTSERPWIRKITAPPPSRFLCKHSPREGQHLLDRETGSSFDFDAWMTLFSAMKNATEETDEETQQRNAWRLILDNLGNCLDERLKTVYLSTGGKGGKGKKGKRF</sequence>
<evidence type="ECO:0000313" key="4">
    <source>
        <dbReference type="WBParaSite" id="ALUE_0001156401-mRNA-1"/>
    </source>
</evidence>
<feature type="compositionally biased region" description="Polar residues" evidence="1">
    <location>
        <begin position="44"/>
        <end position="57"/>
    </location>
</feature>
<feature type="region of interest" description="Disordered" evidence="1">
    <location>
        <begin position="44"/>
        <end position="77"/>
    </location>
</feature>
<dbReference type="Proteomes" id="UP000036681">
    <property type="component" value="Unplaced"/>
</dbReference>
<feature type="signal peptide" evidence="2">
    <location>
        <begin position="1"/>
        <end position="15"/>
    </location>
</feature>
<feature type="chain" id="PRO_5012384643" evidence="2">
    <location>
        <begin position="16"/>
        <end position="472"/>
    </location>
</feature>
<organism evidence="3 4">
    <name type="scientific">Ascaris lumbricoides</name>
    <name type="common">Giant roundworm</name>
    <dbReference type="NCBI Taxonomy" id="6252"/>
    <lineage>
        <taxon>Eukaryota</taxon>
        <taxon>Metazoa</taxon>
        <taxon>Ecdysozoa</taxon>
        <taxon>Nematoda</taxon>
        <taxon>Chromadorea</taxon>
        <taxon>Rhabditida</taxon>
        <taxon>Spirurina</taxon>
        <taxon>Ascaridomorpha</taxon>
        <taxon>Ascaridoidea</taxon>
        <taxon>Ascarididae</taxon>
        <taxon>Ascaris</taxon>
    </lineage>
</organism>
<evidence type="ECO:0000313" key="3">
    <source>
        <dbReference type="Proteomes" id="UP000036681"/>
    </source>
</evidence>
<protein>
    <submittedName>
        <fullName evidence="4">Transmembrane protein</fullName>
    </submittedName>
</protein>
<feature type="compositionally biased region" description="Low complexity" evidence="1">
    <location>
        <begin position="141"/>
        <end position="150"/>
    </location>
</feature>
<dbReference type="AlphaFoldDB" id="A0A0M3I492"/>
<feature type="region of interest" description="Disordered" evidence="1">
    <location>
        <begin position="138"/>
        <end position="160"/>
    </location>
</feature>
<evidence type="ECO:0000256" key="1">
    <source>
        <dbReference type="SAM" id="MobiDB-lite"/>
    </source>
</evidence>
<keyword evidence="2" id="KW-0732">Signal</keyword>
<accession>A0A0M3I492</accession>